<organism evidence="1 2">
    <name type="scientific">Rhodoplanes elegans</name>
    <dbReference type="NCBI Taxonomy" id="29408"/>
    <lineage>
        <taxon>Bacteria</taxon>
        <taxon>Pseudomonadati</taxon>
        <taxon>Pseudomonadota</taxon>
        <taxon>Alphaproteobacteria</taxon>
        <taxon>Hyphomicrobiales</taxon>
        <taxon>Nitrobacteraceae</taxon>
        <taxon>Rhodoplanes</taxon>
    </lineage>
</organism>
<dbReference type="Proteomes" id="UP000248863">
    <property type="component" value="Unassembled WGS sequence"/>
</dbReference>
<evidence type="ECO:0008006" key="3">
    <source>
        <dbReference type="Google" id="ProtNLM"/>
    </source>
</evidence>
<reference evidence="1 2" key="1">
    <citation type="submission" date="2017-07" db="EMBL/GenBank/DDBJ databases">
        <title>Draft Genome Sequences of Select Purple Nonsulfur Bacteria.</title>
        <authorList>
            <person name="Lasarre B."/>
            <person name="Mckinlay J.B."/>
        </authorList>
    </citation>
    <scope>NUCLEOTIDE SEQUENCE [LARGE SCALE GENOMIC DNA]</scope>
    <source>
        <strain evidence="1 2">DSM 11907</strain>
    </source>
</reference>
<accession>A0A327KCJ2</accession>
<comment type="caution">
    <text evidence="1">The sequence shown here is derived from an EMBL/GenBank/DDBJ whole genome shotgun (WGS) entry which is preliminary data.</text>
</comment>
<name>A0A327KCJ2_9BRAD</name>
<keyword evidence="2" id="KW-1185">Reference proteome</keyword>
<dbReference type="EMBL" id="NPEU01000387">
    <property type="protein sequence ID" value="RAI33028.1"/>
    <property type="molecule type" value="Genomic_DNA"/>
</dbReference>
<evidence type="ECO:0000313" key="2">
    <source>
        <dbReference type="Proteomes" id="UP000248863"/>
    </source>
</evidence>
<protein>
    <recommendedName>
        <fullName evidence="3">DOMON-like domain-containing protein</fullName>
    </recommendedName>
</protein>
<proteinExistence type="predicted"/>
<dbReference type="CDD" id="cd09627">
    <property type="entry name" value="DOMON_murB_like"/>
    <property type="match status" value="1"/>
</dbReference>
<gene>
    <name evidence="1" type="ORF">CH338_23240</name>
</gene>
<evidence type="ECO:0000313" key="1">
    <source>
        <dbReference type="EMBL" id="RAI33028.1"/>
    </source>
</evidence>
<dbReference type="OrthoDB" id="190583at2"/>
<dbReference type="AlphaFoldDB" id="A0A327KCJ2"/>
<sequence>MRLPLHPHPETPCPTVDAIMVEILRPAPGRLMLSYGIVGRVDAIRWPAPAAPARTDGLWRHTCCEAFLRDGRGDGYLELNLSPSTAWAAYRFDAYRTGMRPADDIAAPAIEILRDAGRVTLRATLTLGDLAMASADAPLRLGLSAVIEDTDGRRSFWALAHPPGQPDFHHADGFAAALPPCTA</sequence>